<dbReference type="Proteomes" id="UP000479293">
    <property type="component" value="Unassembled WGS sequence"/>
</dbReference>
<reference evidence="2 3" key="1">
    <citation type="submission" date="2019-10" db="EMBL/GenBank/DDBJ databases">
        <title>Draft Genome Sequence of Cytophagaceae sp. SJW1-29.</title>
        <authorList>
            <person name="Choi A."/>
        </authorList>
    </citation>
    <scope>NUCLEOTIDE SEQUENCE [LARGE SCALE GENOMIC DNA]</scope>
    <source>
        <strain evidence="2 3">SJW1-29</strain>
    </source>
</reference>
<organism evidence="2 3">
    <name type="scientific">Salmonirosea aquatica</name>
    <dbReference type="NCBI Taxonomy" id="2654236"/>
    <lineage>
        <taxon>Bacteria</taxon>
        <taxon>Pseudomonadati</taxon>
        <taxon>Bacteroidota</taxon>
        <taxon>Cytophagia</taxon>
        <taxon>Cytophagales</taxon>
        <taxon>Spirosomataceae</taxon>
        <taxon>Salmonirosea</taxon>
    </lineage>
</organism>
<dbReference type="Pfam" id="PF16148">
    <property type="entry name" value="DUF4856"/>
    <property type="match status" value="1"/>
</dbReference>
<feature type="signal peptide" evidence="1">
    <location>
        <begin position="1"/>
        <end position="22"/>
    </location>
</feature>
<proteinExistence type="predicted"/>
<keyword evidence="1" id="KW-0732">Signal</keyword>
<evidence type="ECO:0000313" key="2">
    <source>
        <dbReference type="EMBL" id="MPR32145.1"/>
    </source>
</evidence>
<sequence length="370" mass="40169">MKITPLITLALAALLFSCTDNTGVDPDGPKEYTVPTTYDFENVDYKESASRISMWQGFQSYLGKGTSRVLSADTVNYLWNNTNNAFTAELASNIPYPANELNTLTYNLSGKTADALLFKALADSMVYVSQFNKAAASKGVPGKIGNRLFNYKGLEYNQSVAKGLMGGLVLHNVVAILDKIPTDNNTTVVPGQGTAMEHNWDLAFGYVGIPMDYDTAYSYNTQPVRADRPLAMGGYFAERGKYIQAGGRVFEAFRTGRAAISAQDYAARDAAIVTIKEYLEKTLAAAAYNYVTSPQTQTALDSKFHGLSEGAGFIIALKYRPASSQLTAANYQTLASIMDTSFYTLAEDASNAKLKQAQAILTEAYGKLQP</sequence>
<dbReference type="EMBL" id="WHLY01000002">
    <property type="protein sequence ID" value="MPR32145.1"/>
    <property type="molecule type" value="Genomic_DNA"/>
</dbReference>
<comment type="caution">
    <text evidence="2">The sequence shown here is derived from an EMBL/GenBank/DDBJ whole genome shotgun (WGS) entry which is preliminary data.</text>
</comment>
<keyword evidence="3" id="KW-1185">Reference proteome</keyword>
<dbReference type="AlphaFoldDB" id="A0A7C9F250"/>
<dbReference type="RefSeq" id="WP_152756393.1">
    <property type="nucleotide sequence ID" value="NZ_WHLY01000002.1"/>
</dbReference>
<dbReference type="InterPro" id="IPR032331">
    <property type="entry name" value="DUF4856"/>
</dbReference>
<name>A0A7C9F250_9BACT</name>
<gene>
    <name evidence="2" type="ORF">GBK04_01980</name>
</gene>
<evidence type="ECO:0000313" key="3">
    <source>
        <dbReference type="Proteomes" id="UP000479293"/>
    </source>
</evidence>
<feature type="chain" id="PRO_5028847197" evidence="1">
    <location>
        <begin position="23"/>
        <end position="370"/>
    </location>
</feature>
<protein>
    <submittedName>
        <fullName evidence="2">DUF4856 domain-containing protein</fullName>
    </submittedName>
</protein>
<accession>A0A7C9F250</accession>
<dbReference type="PROSITE" id="PS51257">
    <property type="entry name" value="PROKAR_LIPOPROTEIN"/>
    <property type="match status" value="1"/>
</dbReference>
<evidence type="ECO:0000256" key="1">
    <source>
        <dbReference type="SAM" id="SignalP"/>
    </source>
</evidence>